<dbReference type="AlphaFoldDB" id="A0A5P2B6X3"/>
<reference evidence="2 3" key="1">
    <citation type="submission" date="2018-05" db="EMBL/GenBank/DDBJ databases">
        <title>Streptomyces venezuelae.</title>
        <authorList>
            <person name="Kim W."/>
            <person name="Lee N."/>
            <person name="Cho B.-K."/>
        </authorList>
    </citation>
    <scope>NUCLEOTIDE SEQUENCE [LARGE SCALE GENOMIC DNA]</scope>
    <source>
        <strain evidence="2 3">ATCC 14583</strain>
    </source>
</reference>
<accession>A0A5P2B6X3</accession>
<dbReference type="GO" id="GO:0006508">
    <property type="term" value="P:proteolysis"/>
    <property type="evidence" value="ECO:0007669"/>
    <property type="project" value="InterPro"/>
</dbReference>
<dbReference type="Gene3D" id="3.40.50.1460">
    <property type="match status" value="1"/>
</dbReference>
<dbReference type="SUPFAM" id="SSF52129">
    <property type="entry name" value="Caspase-like"/>
    <property type="match status" value="1"/>
</dbReference>
<dbReference type="InterPro" id="IPR011600">
    <property type="entry name" value="Pept_C14_caspase"/>
</dbReference>
<organism evidence="2 3">
    <name type="scientific">Streptomyces venezuelae</name>
    <dbReference type="NCBI Taxonomy" id="54571"/>
    <lineage>
        <taxon>Bacteria</taxon>
        <taxon>Bacillati</taxon>
        <taxon>Actinomycetota</taxon>
        <taxon>Actinomycetes</taxon>
        <taxon>Kitasatosporales</taxon>
        <taxon>Streptomycetaceae</taxon>
        <taxon>Streptomyces</taxon>
    </lineage>
</organism>
<dbReference type="InterPro" id="IPR011990">
    <property type="entry name" value="TPR-like_helical_dom_sf"/>
</dbReference>
<keyword evidence="2" id="KW-0396">Initiation factor</keyword>
<sequence>MRRYHLGSGAAQQEGDQVRLAGGSNSHAVLIGCGSYDDVELPHLPAVRNNLDDLRTLLTSPHNVALPEERCTLLRDVREPQKVGAALSRAASGVEDMFLVYFAGHGALDEHGLLHLLLTGSDTRLLGWTSLRFDLIRQTMASAPARNRVLLLDCCFSGRAIEAMGDTASLYFGQLEIAGTFVLASAPANTPARAPLGDRHTLFTGELIKFLRDGSAAEPELLTLGAAYRHTARVLAAKGEPRPQRCGTGTSDQLALAANTAFRGLTAEDVPERLSSAVGLGEAGDLAGALEALDVLAQQCGRVLGARHELTLLTHRALAHAEGESGRAAAAAARYGRLAEQLAAQHGPRHPDTLQARHEHARWAGIGGDAEAAADLFAELAVDAAGALGPEDVRALSCRWQHAHWLGVSGHPERAAAAFAELAENYRSSLGERHGDTRAARRNHAYWRDAAGPA</sequence>
<dbReference type="InterPro" id="IPR029030">
    <property type="entry name" value="Caspase-like_dom_sf"/>
</dbReference>
<dbReference type="GO" id="GO:0004197">
    <property type="term" value="F:cysteine-type endopeptidase activity"/>
    <property type="evidence" value="ECO:0007669"/>
    <property type="project" value="InterPro"/>
</dbReference>
<keyword evidence="2" id="KW-0648">Protein biosynthesis</keyword>
<dbReference type="Gene3D" id="1.25.40.10">
    <property type="entry name" value="Tetratricopeptide repeat domain"/>
    <property type="match status" value="1"/>
</dbReference>
<proteinExistence type="predicted"/>
<dbReference type="OrthoDB" id="3542505at2"/>
<evidence type="ECO:0000313" key="2">
    <source>
        <dbReference type="EMBL" id="QES26245.1"/>
    </source>
</evidence>
<dbReference type="NCBIfam" id="NF047832">
    <property type="entry name" value="caspase_w_EACC1"/>
    <property type="match status" value="1"/>
</dbReference>
<protein>
    <submittedName>
        <fullName evidence="2">Translation initiation factor IF-2</fullName>
    </submittedName>
</protein>
<name>A0A5P2B6X3_STRVZ</name>
<dbReference type="PROSITE" id="PS51257">
    <property type="entry name" value="PROKAR_LIPOPROTEIN"/>
    <property type="match status" value="1"/>
</dbReference>
<evidence type="ECO:0000313" key="3">
    <source>
        <dbReference type="Proteomes" id="UP000323046"/>
    </source>
</evidence>
<feature type="domain" description="Peptidase C14 caspase" evidence="1">
    <location>
        <begin position="27"/>
        <end position="241"/>
    </location>
</feature>
<dbReference type="EMBL" id="CP029193">
    <property type="protein sequence ID" value="QES26245.1"/>
    <property type="molecule type" value="Genomic_DNA"/>
</dbReference>
<dbReference type="GO" id="GO:0003743">
    <property type="term" value="F:translation initiation factor activity"/>
    <property type="evidence" value="ECO:0007669"/>
    <property type="project" value="UniProtKB-KW"/>
</dbReference>
<dbReference type="Pfam" id="PF00656">
    <property type="entry name" value="Peptidase_C14"/>
    <property type="match status" value="1"/>
</dbReference>
<evidence type="ECO:0000259" key="1">
    <source>
        <dbReference type="Pfam" id="PF00656"/>
    </source>
</evidence>
<dbReference type="Proteomes" id="UP000323046">
    <property type="component" value="Chromosome"/>
</dbReference>
<gene>
    <name evidence="2" type="ORF">DEJ47_06985</name>
</gene>
<keyword evidence="3" id="KW-1185">Reference proteome</keyword>